<gene>
    <name evidence="1" type="ORF">BJY14_004587</name>
</gene>
<name>A0A7Y9EIX5_9ACTN</name>
<keyword evidence="2" id="KW-1185">Reference proteome</keyword>
<evidence type="ECO:0000313" key="2">
    <source>
        <dbReference type="Proteomes" id="UP000529783"/>
    </source>
</evidence>
<evidence type="ECO:0000313" key="1">
    <source>
        <dbReference type="EMBL" id="NYD48604.1"/>
    </source>
</evidence>
<dbReference type="AlphaFoldDB" id="A0A7Y9EIX5"/>
<dbReference type="EMBL" id="JACCBA010000001">
    <property type="protein sequence ID" value="NYD48604.1"/>
    <property type="molecule type" value="Genomic_DNA"/>
</dbReference>
<comment type="caution">
    <text evidence="1">The sequence shown here is derived from an EMBL/GenBank/DDBJ whole genome shotgun (WGS) entry which is preliminary data.</text>
</comment>
<sequence>MAHPRDVERAAWPTEDYHLARSSVETELPENDPFAGLR</sequence>
<proteinExistence type="predicted"/>
<reference evidence="1 2" key="1">
    <citation type="submission" date="2020-07" db="EMBL/GenBank/DDBJ databases">
        <title>Sequencing the genomes of 1000 actinobacteria strains.</title>
        <authorList>
            <person name="Klenk H.-P."/>
        </authorList>
    </citation>
    <scope>NUCLEOTIDE SEQUENCE [LARGE SCALE GENOMIC DNA]</scope>
    <source>
        <strain evidence="1 2">DSM 40398</strain>
    </source>
</reference>
<organism evidence="1 2">
    <name type="scientific">Actinomadura luteofluorescens</name>
    <dbReference type="NCBI Taxonomy" id="46163"/>
    <lineage>
        <taxon>Bacteria</taxon>
        <taxon>Bacillati</taxon>
        <taxon>Actinomycetota</taxon>
        <taxon>Actinomycetes</taxon>
        <taxon>Streptosporangiales</taxon>
        <taxon>Thermomonosporaceae</taxon>
        <taxon>Actinomadura</taxon>
    </lineage>
</organism>
<accession>A0A7Y9EIX5</accession>
<protein>
    <submittedName>
        <fullName evidence="1">Uncharacterized protein</fullName>
    </submittedName>
</protein>
<dbReference type="Proteomes" id="UP000529783">
    <property type="component" value="Unassembled WGS sequence"/>
</dbReference>